<feature type="compositionally biased region" description="Polar residues" evidence="5">
    <location>
        <begin position="210"/>
        <end position="227"/>
    </location>
</feature>
<organism evidence="7">
    <name type="scientific">Hordeum vulgare subsp. vulgare</name>
    <name type="common">Domesticated barley</name>
    <dbReference type="NCBI Taxonomy" id="112509"/>
    <lineage>
        <taxon>Eukaryota</taxon>
        <taxon>Viridiplantae</taxon>
        <taxon>Streptophyta</taxon>
        <taxon>Embryophyta</taxon>
        <taxon>Tracheophyta</taxon>
        <taxon>Spermatophyta</taxon>
        <taxon>Magnoliopsida</taxon>
        <taxon>Liliopsida</taxon>
        <taxon>Poales</taxon>
        <taxon>Poaceae</taxon>
        <taxon>BOP clade</taxon>
        <taxon>Pooideae</taxon>
        <taxon>Triticodae</taxon>
        <taxon>Triticeae</taxon>
        <taxon>Hordeinae</taxon>
        <taxon>Hordeum</taxon>
    </lineage>
</organism>
<dbReference type="InterPro" id="IPR044807">
    <property type="entry name" value="DRIP1-like"/>
</dbReference>
<dbReference type="CDD" id="cd16525">
    <property type="entry name" value="RING-HC_PCGF"/>
    <property type="match status" value="1"/>
</dbReference>
<dbReference type="SMR" id="F2DKU2"/>
<dbReference type="Pfam" id="PF13923">
    <property type="entry name" value="zf-C3HC4_2"/>
    <property type="match status" value="1"/>
</dbReference>
<feature type="compositionally biased region" description="Polar residues" evidence="5">
    <location>
        <begin position="340"/>
        <end position="352"/>
    </location>
</feature>
<dbReference type="Proteomes" id="UP000011116">
    <property type="component" value="Chromosome 5H"/>
</dbReference>
<dbReference type="RefSeq" id="XP_044984679.1">
    <property type="nucleotide sequence ID" value="XM_045128744.1"/>
</dbReference>
<dbReference type="Gene3D" id="3.30.40.10">
    <property type="entry name" value="Zinc/RING finger domain, C3HC4 (zinc finger)"/>
    <property type="match status" value="1"/>
</dbReference>
<evidence type="ECO:0000313" key="9">
    <source>
        <dbReference type="Proteomes" id="UP000011116"/>
    </source>
</evidence>
<dbReference type="ExpressionAtlas" id="F2DKU2">
    <property type="expression patterns" value="baseline and differential"/>
</dbReference>
<feature type="region of interest" description="Disordered" evidence="5">
    <location>
        <begin position="1"/>
        <end position="100"/>
    </location>
</feature>
<dbReference type="EnsemblPlants" id="HORVU.MOREX.r3.5HG0509170.1">
    <property type="protein sequence ID" value="HORVU.MOREX.r3.5HG0509170.1"/>
    <property type="gene ID" value="HORVU.MOREX.r3.5HG0509170"/>
</dbReference>
<feature type="compositionally biased region" description="Basic residues" evidence="5">
    <location>
        <begin position="377"/>
        <end position="390"/>
    </location>
</feature>
<keyword evidence="2 4" id="KW-0863">Zinc-finger</keyword>
<dbReference type="GO" id="GO:0004842">
    <property type="term" value="F:ubiquitin-protein transferase activity"/>
    <property type="evidence" value="ECO:0007669"/>
    <property type="project" value="InterPro"/>
</dbReference>
<evidence type="ECO:0000259" key="6">
    <source>
        <dbReference type="PROSITE" id="PS50089"/>
    </source>
</evidence>
<evidence type="ECO:0000313" key="7">
    <source>
        <dbReference type="EMBL" id="BAJ95713.1"/>
    </source>
</evidence>
<feature type="region of interest" description="Disordered" evidence="5">
    <location>
        <begin position="242"/>
        <end position="302"/>
    </location>
</feature>
<dbReference type="PaxDb" id="4513-MLOC_56602.1"/>
<dbReference type="STRING" id="112509.F2DKU2"/>
<keyword evidence="9" id="KW-1185">Reference proteome</keyword>
<feature type="compositionally biased region" description="Acidic residues" evidence="5">
    <location>
        <begin position="35"/>
        <end position="48"/>
    </location>
</feature>
<reference evidence="7" key="1">
    <citation type="journal article" date="2011" name="Plant Physiol.">
        <title>Comprehensive sequence analysis of 24,783 barley full-length cDNAs derived from 12 clone libraries.</title>
        <authorList>
            <person name="Matsumoto T."/>
            <person name="Tanaka T."/>
            <person name="Sakai H."/>
            <person name="Amano N."/>
            <person name="Kanamori H."/>
            <person name="Kurita K."/>
            <person name="Kikuta A."/>
            <person name="Kamiya K."/>
            <person name="Yamamoto M."/>
            <person name="Ikawa H."/>
            <person name="Fujii N."/>
            <person name="Hori K."/>
            <person name="Itoh T."/>
            <person name="Sato K."/>
        </authorList>
    </citation>
    <scope>NUCLEOTIDE SEQUENCE</scope>
    <source>
        <tissue evidence="7">Shoot and root</tissue>
    </source>
</reference>
<evidence type="ECO:0000256" key="4">
    <source>
        <dbReference type="PROSITE-ProRule" id="PRU00175"/>
    </source>
</evidence>
<dbReference type="InterPro" id="IPR001841">
    <property type="entry name" value="Znf_RING"/>
</dbReference>
<accession>F2DKU2</accession>
<dbReference type="KEGG" id="hvg:123452147"/>
<dbReference type="PROSITE" id="PS00518">
    <property type="entry name" value="ZF_RING_1"/>
    <property type="match status" value="1"/>
</dbReference>
<feature type="compositionally biased region" description="Basic and acidic residues" evidence="5">
    <location>
        <begin position="353"/>
        <end position="369"/>
    </location>
</feature>
<feature type="compositionally biased region" description="Low complexity" evidence="5">
    <location>
        <begin position="282"/>
        <end position="293"/>
    </location>
</feature>
<feature type="domain" description="RING-type" evidence="6">
    <location>
        <begin position="117"/>
        <end position="158"/>
    </location>
</feature>
<dbReference type="PANTHER" id="PTHR46293:SF1">
    <property type="entry name" value="OS03G0632800 PROTEIN"/>
    <property type="match status" value="1"/>
</dbReference>
<dbReference type="AlphaFoldDB" id="F2DKU2"/>
<dbReference type="OMA" id="CNLVEVW"/>
<dbReference type="SUPFAM" id="SSF57850">
    <property type="entry name" value="RING/U-box"/>
    <property type="match status" value="1"/>
</dbReference>
<dbReference type="eggNOG" id="KOG2660">
    <property type="taxonomic scope" value="Eukaryota"/>
</dbReference>
<proteinExistence type="evidence at transcript level"/>
<evidence type="ECO:0000256" key="5">
    <source>
        <dbReference type="SAM" id="MobiDB-lite"/>
    </source>
</evidence>
<dbReference type="Gramene" id="HORVU.MOREX.r2.5HG0422860.1">
    <property type="protein sequence ID" value="HORVU.MOREX.r2.5HG0422860.1"/>
    <property type="gene ID" value="HORVU.MOREX.r2.5HG0422860"/>
</dbReference>
<feature type="compositionally biased region" description="Basic residues" evidence="5">
    <location>
        <begin position="88"/>
        <end position="98"/>
    </location>
</feature>
<reference evidence="8" key="3">
    <citation type="submission" date="2020-10" db="EMBL/GenBank/DDBJ databases">
        <authorList>
            <person name="Scholz U."/>
            <person name="Mascher M."/>
            <person name="Fiebig A."/>
        </authorList>
    </citation>
    <scope>NUCLEOTIDE SEQUENCE [LARGE SCALE GENOMIC DNA]</scope>
    <source>
        <strain evidence="8">cv. Morex</strain>
    </source>
</reference>
<keyword evidence="1" id="KW-0479">Metal-binding</keyword>
<dbReference type="PROSITE" id="PS50089">
    <property type="entry name" value="ZF_RING_2"/>
    <property type="match status" value="1"/>
</dbReference>
<name>F2DKU2_HORVV</name>
<dbReference type="GeneID" id="123452147"/>
<reference evidence="9" key="2">
    <citation type="journal article" date="2012" name="Nature">
        <title>A physical, genetic and functional sequence assembly of the barley genome.</title>
        <authorList>
            <consortium name="The International Barley Genome Sequencing Consortium"/>
            <person name="Mayer K.F."/>
            <person name="Waugh R."/>
            <person name="Brown J.W."/>
            <person name="Schulman A."/>
            <person name="Langridge P."/>
            <person name="Platzer M."/>
            <person name="Fincher G.B."/>
            <person name="Muehlbauer G.J."/>
            <person name="Sato K."/>
            <person name="Close T.J."/>
            <person name="Wise R.P."/>
            <person name="Stein N."/>
        </authorList>
    </citation>
    <scope>NUCLEOTIDE SEQUENCE [LARGE SCALE GENOMIC DNA]</scope>
    <source>
        <strain evidence="9">cv. Morex</strain>
    </source>
</reference>
<dbReference type="PANTHER" id="PTHR46293">
    <property type="entry name" value="E3 UBIQUITIN PROTEIN LIGASE DRIP1"/>
    <property type="match status" value="1"/>
</dbReference>
<dbReference type="GO" id="GO:0008270">
    <property type="term" value="F:zinc ion binding"/>
    <property type="evidence" value="ECO:0007669"/>
    <property type="project" value="UniProtKB-KW"/>
</dbReference>
<dbReference type="HOGENOM" id="CLU_039235_1_1_1"/>
<dbReference type="InterPro" id="IPR017907">
    <property type="entry name" value="Znf_RING_CS"/>
</dbReference>
<evidence type="ECO:0000256" key="3">
    <source>
        <dbReference type="ARBA" id="ARBA00022833"/>
    </source>
</evidence>
<feature type="region of interest" description="Disordered" evidence="5">
    <location>
        <begin position="326"/>
        <end position="403"/>
    </location>
</feature>
<protein>
    <submittedName>
        <fullName evidence="7">Predicted protein</fullName>
    </submittedName>
</protein>
<dbReference type="OrthoDB" id="1305878at2759"/>
<dbReference type="SMART" id="SM00184">
    <property type="entry name" value="RING"/>
    <property type="match status" value="1"/>
</dbReference>
<dbReference type="Gramene" id="HORVU.MOREX.r3.5HG0509170.1">
    <property type="protein sequence ID" value="HORVU.MOREX.r3.5HG0509170.1"/>
    <property type="gene ID" value="HORVU.MOREX.r3.5HG0509170"/>
</dbReference>
<gene>
    <name evidence="8" type="primary">LOC123452147</name>
</gene>
<sequence length="521" mass="57686">MQMQPHPDPASRSRPRPRQEEEEEHTPPPPPEPMPTEEEAVPSPDADEVKDAPAAAEADEEQAEAVDRDKEEEEARDGDEKEAEERRGRGRKRGRRPGAPRGLVMVKRELLARCMTCPLCNRLLRDATTVSECLHTFCRKCIYKKFNDEEVESCPVCNIDLGCTPVEKLRADHSLHDVRSKIFPFKRKKIKAEDVASPDSPPNKRKERSISSLVVHTPRLTPTGSTGRRTKVVTRKAAAALHGLAPTVDNPVKKENSDKSAHSSSLPANLGKVPKTKRQILSNAEEASNCSSNKDTEDDSKDMADNAELWRPLNCLVEAANRTKSFRSSLQGSGVKREQLNGSPSSTNGNKTNPKEHPKKPKTEDDNKDAPVPAVTLKRKLKGAGRRRSGLRAPADGDPDGALKQNEKRFNCIWFSLVASLEQKGDSPLPQIPSHYLRIKDANIPASSIQKYLVQKLSLPSESEVEINCCGQPVNPTQPLRNLVELWLRGRSPQATQAIVGSPAEEFVMVLNYGRPKAMEP</sequence>
<evidence type="ECO:0000256" key="1">
    <source>
        <dbReference type="ARBA" id="ARBA00022723"/>
    </source>
</evidence>
<feature type="compositionally biased region" description="Acidic residues" evidence="5">
    <location>
        <begin position="57"/>
        <end position="82"/>
    </location>
</feature>
<evidence type="ECO:0000256" key="2">
    <source>
        <dbReference type="ARBA" id="ARBA00022771"/>
    </source>
</evidence>
<feature type="region of interest" description="Disordered" evidence="5">
    <location>
        <begin position="191"/>
        <end position="230"/>
    </location>
</feature>
<feature type="compositionally biased region" description="Basic and acidic residues" evidence="5">
    <location>
        <begin position="251"/>
        <end position="261"/>
    </location>
</feature>
<dbReference type="InterPro" id="IPR013083">
    <property type="entry name" value="Znf_RING/FYVE/PHD"/>
</dbReference>
<reference evidence="8" key="4">
    <citation type="submission" date="2022-01" db="UniProtKB">
        <authorList>
            <consortium name="EnsemblPlants"/>
        </authorList>
    </citation>
    <scope>IDENTIFICATION</scope>
    <source>
        <strain evidence="8">subsp. vulgare</strain>
    </source>
</reference>
<evidence type="ECO:0000313" key="8">
    <source>
        <dbReference type="EnsemblPlants" id="HORVU.MOREX.r3.5HG0509170.1"/>
    </source>
</evidence>
<dbReference type="EMBL" id="AK364510">
    <property type="protein sequence ID" value="BAJ95713.1"/>
    <property type="molecule type" value="mRNA"/>
</dbReference>
<keyword evidence="3" id="KW-0862">Zinc</keyword>